<evidence type="ECO:0000313" key="1">
    <source>
        <dbReference type="EMBL" id="KAL0562598.1"/>
    </source>
</evidence>
<protein>
    <submittedName>
        <fullName evidence="1">Uncharacterized protein</fullName>
    </submittedName>
</protein>
<proteinExistence type="predicted"/>
<reference evidence="1 2" key="1">
    <citation type="submission" date="2024-02" db="EMBL/GenBank/DDBJ databases">
        <title>A draft genome for the cacao thread blight pathogen Marasmius crinis-equi.</title>
        <authorList>
            <person name="Cohen S.P."/>
            <person name="Baruah I.K."/>
            <person name="Amoako-Attah I."/>
            <person name="Bukari Y."/>
            <person name="Meinhardt L.W."/>
            <person name="Bailey B.A."/>
        </authorList>
    </citation>
    <scope>NUCLEOTIDE SEQUENCE [LARGE SCALE GENOMIC DNA]</scope>
    <source>
        <strain evidence="1 2">GH-76</strain>
    </source>
</reference>
<evidence type="ECO:0000313" key="2">
    <source>
        <dbReference type="Proteomes" id="UP001465976"/>
    </source>
</evidence>
<keyword evidence="2" id="KW-1185">Reference proteome</keyword>
<feature type="non-terminal residue" evidence="1">
    <location>
        <position position="54"/>
    </location>
</feature>
<organism evidence="1 2">
    <name type="scientific">Marasmius crinis-equi</name>
    <dbReference type="NCBI Taxonomy" id="585013"/>
    <lineage>
        <taxon>Eukaryota</taxon>
        <taxon>Fungi</taxon>
        <taxon>Dikarya</taxon>
        <taxon>Basidiomycota</taxon>
        <taxon>Agaricomycotina</taxon>
        <taxon>Agaricomycetes</taxon>
        <taxon>Agaricomycetidae</taxon>
        <taxon>Agaricales</taxon>
        <taxon>Marasmiineae</taxon>
        <taxon>Marasmiaceae</taxon>
        <taxon>Marasmius</taxon>
    </lineage>
</organism>
<accession>A0ABR3EIB7</accession>
<name>A0ABR3EIB7_9AGAR</name>
<comment type="caution">
    <text evidence="1">The sequence shown here is derived from an EMBL/GenBank/DDBJ whole genome shotgun (WGS) entry which is preliminary data.</text>
</comment>
<gene>
    <name evidence="1" type="ORF">V5O48_019487</name>
</gene>
<sequence>MSDYFRDAQNFKLHDANFSHVGRDQTIIKHAVIHVEGTGHVKEEDGDSEMELNQ</sequence>
<dbReference type="Proteomes" id="UP001465976">
    <property type="component" value="Unassembled WGS sequence"/>
</dbReference>
<dbReference type="EMBL" id="JBAHYK010005069">
    <property type="protein sequence ID" value="KAL0562598.1"/>
    <property type="molecule type" value="Genomic_DNA"/>
</dbReference>